<organism evidence="2 3">
    <name type="scientific">Pycnoporus cinnabarinus</name>
    <name type="common">Cinnabar-red polypore</name>
    <name type="synonym">Trametes cinnabarina</name>
    <dbReference type="NCBI Taxonomy" id="5643"/>
    <lineage>
        <taxon>Eukaryota</taxon>
        <taxon>Fungi</taxon>
        <taxon>Dikarya</taxon>
        <taxon>Basidiomycota</taxon>
        <taxon>Agaricomycotina</taxon>
        <taxon>Agaricomycetes</taxon>
        <taxon>Polyporales</taxon>
        <taxon>Polyporaceae</taxon>
        <taxon>Trametes</taxon>
    </lineage>
</organism>
<keyword evidence="1" id="KW-1133">Transmembrane helix</keyword>
<protein>
    <submittedName>
        <fullName evidence="2">Uncharacterized protein</fullName>
    </submittedName>
</protein>
<gene>
    <name evidence="2" type="ORF">BN946_scf184977.g6</name>
</gene>
<dbReference type="OrthoDB" id="3941538at2759"/>
<feature type="transmembrane region" description="Helical" evidence="1">
    <location>
        <begin position="395"/>
        <end position="416"/>
    </location>
</feature>
<sequence>MDVQYTVPPPTSPRVTEWTPLLEPSPTTPIAVIPRQATQSTNEDPNSLPYVAAIAAQVQREDVSTFRVEDIYLPSLPTRAARSSLSLCALLHYRKSITGKSSSHGRDVWAQWREKDQRSSGARIVDALVLQVWANFLEDEGTTEELTEILWSTHLITPDSKLTVRVIDFLAAGEVPQDLQCHDLLNLSLIDAWQYGRHQIRGEEGAIATLRHFIDRQCGSPSRVLHFADCLIHAIYVLVLWHYLMWPQSPYEHTMSVLDTRRTIIMTYTLSRLVRPWSWDIIPPLLALFAFVITLPYAPVWHEFSYSVLLLAYYWQVLLLYLLATPTPLLLLRPDWILPLSVLAKRSAASVLSASVFFLLALLAYLFMFEIPLVVSSLFSAAVLAPMSAESVAAYSIPLAWILLGFVTGAMAWCMLMQPFLAALENPTPASEWDRYTVAVGIEARRAFAQAVATYGSPYYFPAQASLVQAALVRIPRLFLETLGKERTGARALATVERVLWRVVVGPVVFVLSGFWLWHLRSY</sequence>
<feature type="transmembrane region" description="Helical" evidence="1">
    <location>
        <begin position="224"/>
        <end position="246"/>
    </location>
</feature>
<accession>A0A060SJE4</accession>
<feature type="transmembrane region" description="Helical" evidence="1">
    <location>
        <begin position="499"/>
        <end position="518"/>
    </location>
</feature>
<dbReference type="Proteomes" id="UP000029665">
    <property type="component" value="Unassembled WGS sequence"/>
</dbReference>
<evidence type="ECO:0000313" key="3">
    <source>
        <dbReference type="Proteomes" id="UP000029665"/>
    </source>
</evidence>
<feature type="transmembrane region" description="Helical" evidence="1">
    <location>
        <begin position="281"/>
        <end position="301"/>
    </location>
</feature>
<name>A0A060SJE4_PYCCI</name>
<evidence type="ECO:0000256" key="1">
    <source>
        <dbReference type="SAM" id="Phobius"/>
    </source>
</evidence>
<feature type="transmembrane region" description="Helical" evidence="1">
    <location>
        <begin position="352"/>
        <end position="375"/>
    </location>
</feature>
<keyword evidence="3" id="KW-1185">Reference proteome</keyword>
<keyword evidence="1" id="KW-0812">Transmembrane</keyword>
<feature type="transmembrane region" description="Helical" evidence="1">
    <location>
        <begin position="313"/>
        <end position="332"/>
    </location>
</feature>
<keyword evidence="1" id="KW-0472">Membrane</keyword>
<proteinExistence type="predicted"/>
<evidence type="ECO:0000313" key="2">
    <source>
        <dbReference type="EMBL" id="CDO72309.1"/>
    </source>
</evidence>
<comment type="caution">
    <text evidence="2">The sequence shown here is derived from an EMBL/GenBank/DDBJ whole genome shotgun (WGS) entry which is preliminary data.</text>
</comment>
<reference evidence="2" key="1">
    <citation type="submission" date="2014-01" db="EMBL/GenBank/DDBJ databases">
        <title>The genome of the white-rot fungus Pycnoporus cinnabarinus: a basidiomycete model with a versatile arsenal for lignocellulosic biomass breakdown.</title>
        <authorList>
            <person name="Levasseur A."/>
            <person name="Lomascolo A."/>
            <person name="Ruiz-Duenas F.J."/>
            <person name="Uzan E."/>
            <person name="Piumi F."/>
            <person name="Kues U."/>
            <person name="Ram A.F.J."/>
            <person name="Murat C."/>
            <person name="Haon M."/>
            <person name="Benoit I."/>
            <person name="Arfi Y."/>
            <person name="Chevret D."/>
            <person name="Drula E."/>
            <person name="Kwon M.J."/>
            <person name="Gouret P."/>
            <person name="Lesage-Meessen L."/>
            <person name="Lombard V."/>
            <person name="Mariette J."/>
            <person name="Noirot C."/>
            <person name="Park J."/>
            <person name="Patyshakuliyeva A."/>
            <person name="Wieneger R.A.B."/>
            <person name="Wosten H.A.B."/>
            <person name="Martin F."/>
            <person name="Coutinho P.M."/>
            <person name="de Vries R."/>
            <person name="Martinez A.T."/>
            <person name="Klopp C."/>
            <person name="Pontarotti P."/>
            <person name="Henrissat B."/>
            <person name="Record E."/>
        </authorList>
    </citation>
    <scope>NUCLEOTIDE SEQUENCE [LARGE SCALE GENOMIC DNA]</scope>
    <source>
        <strain evidence="2">BRFM137</strain>
    </source>
</reference>
<dbReference type="AlphaFoldDB" id="A0A060SJE4"/>
<dbReference type="EMBL" id="CCBP010000112">
    <property type="protein sequence ID" value="CDO72309.1"/>
    <property type="molecule type" value="Genomic_DNA"/>
</dbReference>
<dbReference type="HOGENOM" id="CLU_547496_0_0_1"/>
<dbReference type="OMA" id="EYMGGRE"/>